<evidence type="ECO:0000313" key="7">
    <source>
        <dbReference type="EMBL" id="KAJ3705830.1"/>
    </source>
</evidence>
<dbReference type="Pfam" id="PF17766">
    <property type="entry name" value="fn3_6"/>
    <property type="match status" value="1"/>
</dbReference>
<dbReference type="AlphaFoldDB" id="A0AAD5ZXI2"/>
<dbReference type="EMBL" id="JAMRDG010000001">
    <property type="protein sequence ID" value="KAJ3705830.1"/>
    <property type="molecule type" value="Genomic_DNA"/>
</dbReference>
<evidence type="ECO:0000256" key="1">
    <source>
        <dbReference type="ARBA" id="ARBA00011073"/>
    </source>
</evidence>
<reference evidence="7 8" key="1">
    <citation type="journal article" date="2022" name="Cell">
        <title>Repeat-based holocentromeres influence genome architecture and karyotype evolution.</title>
        <authorList>
            <person name="Hofstatter P.G."/>
            <person name="Thangavel G."/>
            <person name="Lux T."/>
            <person name="Neumann P."/>
            <person name="Vondrak T."/>
            <person name="Novak P."/>
            <person name="Zhang M."/>
            <person name="Costa L."/>
            <person name="Castellani M."/>
            <person name="Scott A."/>
            <person name="Toegelov H."/>
            <person name="Fuchs J."/>
            <person name="Mata-Sucre Y."/>
            <person name="Dias Y."/>
            <person name="Vanzela A.L.L."/>
            <person name="Huettel B."/>
            <person name="Almeida C.C.S."/>
            <person name="Simkova H."/>
            <person name="Souza G."/>
            <person name="Pedrosa-Harand A."/>
            <person name="Macas J."/>
            <person name="Mayer K.F.X."/>
            <person name="Houben A."/>
            <person name="Marques A."/>
        </authorList>
    </citation>
    <scope>NUCLEOTIDE SEQUENCE [LARGE SCALE GENOMIC DNA]</scope>
    <source>
        <strain evidence="7">RhyTen1mFocal</strain>
    </source>
</reference>
<organism evidence="7 8">
    <name type="scientific">Rhynchospora tenuis</name>
    <dbReference type="NCBI Taxonomy" id="198213"/>
    <lineage>
        <taxon>Eukaryota</taxon>
        <taxon>Viridiplantae</taxon>
        <taxon>Streptophyta</taxon>
        <taxon>Embryophyta</taxon>
        <taxon>Tracheophyta</taxon>
        <taxon>Spermatophyta</taxon>
        <taxon>Magnoliopsida</taxon>
        <taxon>Liliopsida</taxon>
        <taxon>Poales</taxon>
        <taxon>Cyperaceae</taxon>
        <taxon>Cyperoideae</taxon>
        <taxon>Rhynchosporeae</taxon>
        <taxon>Rhynchospora</taxon>
    </lineage>
</organism>
<name>A0AAD5ZXI2_9POAL</name>
<comment type="similarity">
    <text evidence="1">Belongs to the peptidase S8 family.</text>
</comment>
<keyword evidence="4" id="KW-0720">Serine protease</keyword>
<keyword evidence="2" id="KW-0645">Protease</keyword>
<evidence type="ECO:0000256" key="2">
    <source>
        <dbReference type="ARBA" id="ARBA00022670"/>
    </source>
</evidence>
<evidence type="ECO:0000256" key="5">
    <source>
        <dbReference type="SAM" id="MobiDB-lite"/>
    </source>
</evidence>
<gene>
    <name evidence="7" type="ORF">LUZ61_009535</name>
</gene>
<dbReference type="PANTHER" id="PTHR10795">
    <property type="entry name" value="PROPROTEIN CONVERTASE SUBTILISIN/KEXIN"/>
    <property type="match status" value="1"/>
</dbReference>
<dbReference type="Proteomes" id="UP001210211">
    <property type="component" value="Unassembled WGS sequence"/>
</dbReference>
<accession>A0AAD5ZXI2</accession>
<dbReference type="GO" id="GO:0008236">
    <property type="term" value="F:serine-type peptidase activity"/>
    <property type="evidence" value="ECO:0007669"/>
    <property type="project" value="UniProtKB-KW"/>
</dbReference>
<dbReference type="InterPro" id="IPR041469">
    <property type="entry name" value="Subtilisin-like_FN3"/>
</dbReference>
<dbReference type="FunFam" id="2.60.40.2310:FF:000001">
    <property type="entry name" value="Subtilisin-like protease SBT1.5"/>
    <property type="match status" value="1"/>
</dbReference>
<dbReference type="InterPro" id="IPR045051">
    <property type="entry name" value="SBT"/>
</dbReference>
<protein>
    <recommendedName>
        <fullName evidence="6">Subtilisin-like protease fibronectin type-III domain-containing protein</fullName>
    </recommendedName>
</protein>
<evidence type="ECO:0000256" key="4">
    <source>
        <dbReference type="ARBA" id="ARBA00022825"/>
    </source>
</evidence>
<proteinExistence type="inferred from homology"/>
<evidence type="ECO:0000259" key="6">
    <source>
        <dbReference type="Pfam" id="PF17766"/>
    </source>
</evidence>
<dbReference type="GO" id="GO:0006508">
    <property type="term" value="P:proteolysis"/>
    <property type="evidence" value="ECO:0007669"/>
    <property type="project" value="UniProtKB-KW"/>
</dbReference>
<keyword evidence="3" id="KW-0732">Signal</keyword>
<keyword evidence="4" id="KW-0378">Hydrolase</keyword>
<feature type="domain" description="Subtilisin-like protease fibronectin type-III" evidence="6">
    <location>
        <begin position="84"/>
        <end position="180"/>
    </location>
</feature>
<keyword evidence="8" id="KW-1185">Reference proteome</keyword>
<dbReference type="Gene3D" id="2.60.40.2310">
    <property type="match status" value="1"/>
</dbReference>
<comment type="caution">
    <text evidence="7">The sequence shown here is derived from an EMBL/GenBank/DDBJ whole genome shotgun (WGS) entry which is preliminary data.</text>
</comment>
<feature type="region of interest" description="Disordered" evidence="5">
    <location>
        <begin position="24"/>
        <end position="44"/>
    </location>
</feature>
<evidence type="ECO:0000256" key="3">
    <source>
        <dbReference type="ARBA" id="ARBA00022729"/>
    </source>
</evidence>
<evidence type="ECO:0000313" key="8">
    <source>
        <dbReference type="Proteomes" id="UP001210211"/>
    </source>
</evidence>
<sequence length="192" mass="21664">MAFSPPWWLSHDIKDLNNQARRALHQDPGHSNGFSKPNRGHIDPNKAVDPGLVYDIDPNDYTKFFNCTLGPSDECDSYIGQLYQLNVPSIAVPNLKDIVSVWRTVTNVGPINSTYKAFVQSPAGINVFVEPNLLSFDSNNKIKIFKVTFVTNRKVQGDYKFGSLTWYDGLNHSVRIPLAIRTIIQEFYADTT</sequence>